<organism evidence="9 11">
    <name type="scientific">Pseudodesulfovibrio indicus</name>
    <dbReference type="NCBI Taxonomy" id="1716143"/>
    <lineage>
        <taxon>Bacteria</taxon>
        <taxon>Pseudomonadati</taxon>
        <taxon>Thermodesulfobacteriota</taxon>
        <taxon>Desulfovibrionia</taxon>
        <taxon>Desulfovibrionales</taxon>
        <taxon>Desulfovibrionaceae</taxon>
    </lineage>
</organism>
<reference evidence="9 11" key="2">
    <citation type="submission" date="2019-03" db="EMBL/GenBank/DDBJ databases">
        <title>Genomic Encyclopedia of Type Strains, Phase IV (KMG-IV): sequencing the most valuable type-strain genomes for metagenomic binning, comparative biology and taxonomic classification.</title>
        <authorList>
            <person name="Goeker M."/>
        </authorList>
    </citation>
    <scope>NUCLEOTIDE SEQUENCE [LARGE SCALE GENOMIC DNA]</scope>
    <source>
        <strain evidence="9 11">DSM 101483</strain>
    </source>
</reference>
<feature type="transmembrane region" description="Helical" evidence="6">
    <location>
        <begin position="211"/>
        <end position="238"/>
    </location>
</feature>
<sequence length="295" mass="31677">MTDSRVAGFLFALMAVTIWSGNFIIASGFVEDIPPITLAALRWVTASLIFVPFAWRGMQRDMQSLLDNRWAIAGAALTGVTLFNTLVYVSARTTDTVNMALLGSTTPVFVVILARIFLKERISPARAAGLAIAICGMLTIATRGSLDTLLHLTFRVGDVWMLLAGFLWAIYSILVKRKPITISRNSYLGATFLLGAIPLIPAALIEQQFHVPWAVTPAIVGAVLYVGIGASLAAFFLWNSAIMIIGPGTAALFQYFIPVFSGIGAFFLLGKPITLVHGAGFVLIFGGVALATRPR</sequence>
<dbReference type="Proteomes" id="UP000055611">
    <property type="component" value="Chromosome"/>
</dbReference>
<dbReference type="KEGG" id="dej:AWY79_11570"/>
<dbReference type="InterPro" id="IPR037185">
    <property type="entry name" value="EmrE-like"/>
</dbReference>
<evidence type="ECO:0000313" key="11">
    <source>
        <dbReference type="Proteomes" id="UP000295506"/>
    </source>
</evidence>
<dbReference type="InterPro" id="IPR000620">
    <property type="entry name" value="EamA_dom"/>
</dbReference>
<reference evidence="8 10" key="1">
    <citation type="journal article" date="2016" name="Front. Microbiol.">
        <title>Genome Sequence of the Piezophilic, Mesophilic Sulfate-Reducing Bacterium Desulfovibrio indicus J2T.</title>
        <authorList>
            <person name="Cao J."/>
            <person name="Maignien L."/>
            <person name="Shao Z."/>
            <person name="Alain K."/>
            <person name="Jebbar M."/>
        </authorList>
    </citation>
    <scope>NUCLEOTIDE SEQUENCE [LARGE SCALE GENOMIC DNA]</scope>
    <source>
        <strain evidence="8 10">J2</strain>
    </source>
</reference>
<keyword evidence="3 6" id="KW-0812">Transmembrane</keyword>
<gene>
    <name evidence="8" type="ORF">AWY79_11570</name>
    <name evidence="9" type="ORF">EDC59_10650</name>
</gene>
<protein>
    <submittedName>
        <fullName evidence="9">EamA domain-containing membrane protein RarD</fullName>
    </submittedName>
</protein>
<dbReference type="EMBL" id="CP014206">
    <property type="protein sequence ID" value="AMK11707.1"/>
    <property type="molecule type" value="Genomic_DNA"/>
</dbReference>
<evidence type="ECO:0000313" key="9">
    <source>
        <dbReference type="EMBL" id="TDT88238.1"/>
    </source>
</evidence>
<feature type="transmembrane region" description="Helical" evidence="6">
    <location>
        <begin position="250"/>
        <end position="269"/>
    </location>
</feature>
<feature type="transmembrane region" description="Helical" evidence="6">
    <location>
        <begin position="152"/>
        <end position="174"/>
    </location>
</feature>
<evidence type="ECO:0000256" key="2">
    <source>
        <dbReference type="ARBA" id="ARBA00007362"/>
    </source>
</evidence>
<dbReference type="SUPFAM" id="SSF103481">
    <property type="entry name" value="Multidrug resistance efflux transporter EmrE"/>
    <property type="match status" value="2"/>
</dbReference>
<feature type="transmembrane region" description="Helical" evidence="6">
    <location>
        <begin position="125"/>
        <end position="146"/>
    </location>
</feature>
<feature type="transmembrane region" description="Helical" evidence="6">
    <location>
        <begin position="36"/>
        <end position="58"/>
    </location>
</feature>
<feature type="transmembrane region" description="Helical" evidence="6">
    <location>
        <begin position="97"/>
        <end position="118"/>
    </location>
</feature>
<dbReference type="Pfam" id="PF00892">
    <property type="entry name" value="EamA"/>
    <property type="match status" value="2"/>
</dbReference>
<dbReference type="PANTHER" id="PTHR32322">
    <property type="entry name" value="INNER MEMBRANE TRANSPORTER"/>
    <property type="match status" value="1"/>
</dbReference>
<dbReference type="AlphaFoldDB" id="A0A126QPN0"/>
<dbReference type="OrthoDB" id="4167046at2"/>
<evidence type="ECO:0000256" key="1">
    <source>
        <dbReference type="ARBA" id="ARBA00004141"/>
    </source>
</evidence>
<dbReference type="Gene3D" id="1.10.3730.20">
    <property type="match status" value="1"/>
</dbReference>
<evidence type="ECO:0000256" key="6">
    <source>
        <dbReference type="SAM" id="Phobius"/>
    </source>
</evidence>
<feature type="transmembrane region" description="Helical" evidence="6">
    <location>
        <begin position="186"/>
        <end position="205"/>
    </location>
</feature>
<keyword evidence="10" id="KW-1185">Reference proteome</keyword>
<dbReference type="EMBL" id="SOBK01000006">
    <property type="protein sequence ID" value="TDT88238.1"/>
    <property type="molecule type" value="Genomic_DNA"/>
</dbReference>
<evidence type="ECO:0000313" key="10">
    <source>
        <dbReference type="Proteomes" id="UP000055611"/>
    </source>
</evidence>
<keyword evidence="4 6" id="KW-1133">Transmembrane helix</keyword>
<proteinExistence type="inferred from homology"/>
<evidence type="ECO:0000259" key="7">
    <source>
        <dbReference type="Pfam" id="PF00892"/>
    </source>
</evidence>
<evidence type="ECO:0000256" key="5">
    <source>
        <dbReference type="ARBA" id="ARBA00023136"/>
    </source>
</evidence>
<dbReference type="PANTHER" id="PTHR32322:SF2">
    <property type="entry name" value="EAMA DOMAIN-CONTAINING PROTEIN"/>
    <property type="match status" value="1"/>
</dbReference>
<feature type="transmembrane region" description="Helical" evidence="6">
    <location>
        <begin position="7"/>
        <end position="30"/>
    </location>
</feature>
<comment type="subcellular location">
    <subcellularLocation>
        <location evidence="1">Membrane</location>
        <topology evidence="1">Multi-pass membrane protein</topology>
    </subcellularLocation>
</comment>
<feature type="transmembrane region" description="Helical" evidence="6">
    <location>
        <begin position="275"/>
        <end position="292"/>
    </location>
</feature>
<accession>A0A126QPN0</accession>
<keyword evidence="5 6" id="KW-0472">Membrane</keyword>
<evidence type="ECO:0000256" key="3">
    <source>
        <dbReference type="ARBA" id="ARBA00022692"/>
    </source>
</evidence>
<feature type="domain" description="EamA" evidence="7">
    <location>
        <begin position="156"/>
        <end position="292"/>
    </location>
</feature>
<feature type="domain" description="EamA" evidence="7">
    <location>
        <begin position="8"/>
        <end position="141"/>
    </location>
</feature>
<comment type="similarity">
    <text evidence="2">Belongs to the EamA transporter family.</text>
</comment>
<dbReference type="InterPro" id="IPR050638">
    <property type="entry name" value="AA-Vitamin_Transporters"/>
</dbReference>
<feature type="transmembrane region" description="Helical" evidence="6">
    <location>
        <begin position="70"/>
        <end position="91"/>
    </location>
</feature>
<dbReference type="Proteomes" id="UP000295506">
    <property type="component" value="Unassembled WGS sequence"/>
</dbReference>
<evidence type="ECO:0000256" key="4">
    <source>
        <dbReference type="ARBA" id="ARBA00022989"/>
    </source>
</evidence>
<dbReference type="GO" id="GO:0016020">
    <property type="term" value="C:membrane"/>
    <property type="evidence" value="ECO:0007669"/>
    <property type="project" value="UniProtKB-SubCell"/>
</dbReference>
<evidence type="ECO:0000313" key="8">
    <source>
        <dbReference type="EMBL" id="AMK11707.1"/>
    </source>
</evidence>
<name>A0A126QPN0_9BACT</name>
<dbReference type="RefSeq" id="WP_066803925.1">
    <property type="nucleotide sequence ID" value="NZ_CP014206.1"/>
</dbReference>